<evidence type="ECO:0000256" key="3">
    <source>
        <dbReference type="ARBA" id="ARBA00022839"/>
    </source>
</evidence>
<dbReference type="CDD" id="cd06127">
    <property type="entry name" value="DEDDh"/>
    <property type="match status" value="1"/>
</dbReference>
<dbReference type="PANTHER" id="PTHR30231:SF4">
    <property type="entry name" value="PROTEIN NEN2"/>
    <property type="match status" value="1"/>
</dbReference>
<evidence type="ECO:0000313" key="8">
    <source>
        <dbReference type="Proteomes" id="UP000242288"/>
    </source>
</evidence>
<proteinExistence type="predicted"/>
<gene>
    <name evidence="7" type="ORF">C0186_00860</name>
</gene>
<evidence type="ECO:0000256" key="1">
    <source>
        <dbReference type="ARBA" id="ARBA00022722"/>
    </source>
</evidence>
<dbReference type="FunFam" id="3.30.420.10:FF:000045">
    <property type="entry name" value="3'-5' exonuclease DinG"/>
    <property type="match status" value="1"/>
</dbReference>
<dbReference type="GO" id="GO:0003887">
    <property type="term" value="F:DNA-directed DNA polymerase activity"/>
    <property type="evidence" value="ECO:0007669"/>
    <property type="project" value="InterPro"/>
</dbReference>
<reference evidence="7 8" key="1">
    <citation type="submission" date="2018-01" db="EMBL/GenBank/DDBJ databases">
        <title>Metagenomic assembled genomes from two thermal pools in the Uzon Caldera, Kamchatka, Russia.</title>
        <authorList>
            <person name="Wilkins L."/>
            <person name="Ettinger C."/>
        </authorList>
    </citation>
    <scope>NUCLEOTIDE SEQUENCE [LARGE SCALE GENOMIC DNA]</scope>
    <source>
        <strain evidence="7">ZAV-04</strain>
    </source>
</reference>
<dbReference type="GO" id="GO:0006260">
    <property type="term" value="P:DNA replication"/>
    <property type="evidence" value="ECO:0007669"/>
    <property type="project" value="InterPro"/>
</dbReference>
<dbReference type="GO" id="GO:0008408">
    <property type="term" value="F:3'-5' exonuclease activity"/>
    <property type="evidence" value="ECO:0007669"/>
    <property type="project" value="TreeGrafter"/>
</dbReference>
<dbReference type="GO" id="GO:0005829">
    <property type="term" value="C:cytosol"/>
    <property type="evidence" value="ECO:0007669"/>
    <property type="project" value="TreeGrafter"/>
</dbReference>
<comment type="caution">
    <text evidence="7">The sequence shown here is derived from an EMBL/GenBank/DDBJ whole genome shotgun (WGS) entry which is preliminary data.</text>
</comment>
<dbReference type="GO" id="GO:0003677">
    <property type="term" value="F:DNA binding"/>
    <property type="evidence" value="ECO:0007669"/>
    <property type="project" value="InterPro"/>
</dbReference>
<dbReference type="SMART" id="SM00479">
    <property type="entry name" value="EXOIII"/>
    <property type="match status" value="1"/>
</dbReference>
<name>A0A2J6WQ44_9BACT</name>
<evidence type="ECO:0000256" key="4">
    <source>
        <dbReference type="ARBA" id="ARBA00025483"/>
    </source>
</evidence>
<dbReference type="Pfam" id="PF00929">
    <property type="entry name" value="RNase_T"/>
    <property type="match status" value="1"/>
</dbReference>
<evidence type="ECO:0000259" key="6">
    <source>
        <dbReference type="SMART" id="SM00479"/>
    </source>
</evidence>
<accession>A0A2J6WQ44</accession>
<dbReference type="Gene3D" id="3.30.420.10">
    <property type="entry name" value="Ribonuclease H-like superfamily/Ribonuclease H"/>
    <property type="match status" value="1"/>
</dbReference>
<dbReference type="EMBL" id="PNIO01000007">
    <property type="protein sequence ID" value="PMP72512.1"/>
    <property type="molecule type" value="Genomic_DNA"/>
</dbReference>
<evidence type="ECO:0000313" key="7">
    <source>
        <dbReference type="EMBL" id="PMP72512.1"/>
    </source>
</evidence>
<dbReference type="InterPro" id="IPR036397">
    <property type="entry name" value="RNaseH_sf"/>
</dbReference>
<organism evidence="7 8">
    <name type="scientific">Thermodesulfovibrio aggregans</name>
    <dbReference type="NCBI Taxonomy" id="86166"/>
    <lineage>
        <taxon>Bacteria</taxon>
        <taxon>Pseudomonadati</taxon>
        <taxon>Nitrospirota</taxon>
        <taxon>Thermodesulfovibrionia</taxon>
        <taxon>Thermodesulfovibrionales</taxon>
        <taxon>Thermodesulfovibrionaceae</taxon>
        <taxon>Thermodesulfovibrio</taxon>
    </lineage>
</organism>
<evidence type="ECO:0000256" key="5">
    <source>
        <dbReference type="ARBA" id="ARBA00026073"/>
    </source>
</evidence>
<dbReference type="SUPFAM" id="SSF53098">
    <property type="entry name" value="Ribonuclease H-like"/>
    <property type="match status" value="1"/>
</dbReference>
<keyword evidence="3" id="KW-0269">Exonuclease</keyword>
<dbReference type="Proteomes" id="UP000242288">
    <property type="component" value="Unassembled WGS sequence"/>
</dbReference>
<dbReference type="InterPro" id="IPR013520">
    <property type="entry name" value="Ribonucl_H"/>
</dbReference>
<protein>
    <recommendedName>
        <fullName evidence="6">Exonuclease domain-containing protein</fullName>
    </recommendedName>
</protein>
<dbReference type="AlphaFoldDB" id="A0A2J6WQ44"/>
<dbReference type="InterPro" id="IPR006054">
    <property type="entry name" value="DnaQ"/>
</dbReference>
<keyword evidence="2" id="KW-0378">Hydrolase</keyword>
<evidence type="ECO:0000256" key="2">
    <source>
        <dbReference type="ARBA" id="ARBA00022801"/>
    </source>
</evidence>
<feature type="domain" description="Exonuclease" evidence="6">
    <location>
        <begin position="23"/>
        <end position="198"/>
    </location>
</feature>
<comment type="subunit">
    <text evidence="5">DNA polymerase III contains a core (composed of alpha, epsilon and theta chains) that associates with a tau subunit. This core dimerizes to form the POLIII' complex. PolIII' associates with the gamma complex (composed of gamma, delta, delta', psi and chi chains) and with the beta chain to form the complete DNA polymerase III complex.</text>
</comment>
<keyword evidence="1" id="KW-0540">Nuclease</keyword>
<dbReference type="NCBIfam" id="TIGR00573">
    <property type="entry name" value="dnaq"/>
    <property type="match status" value="1"/>
</dbReference>
<dbReference type="InterPro" id="IPR012337">
    <property type="entry name" value="RNaseH-like_sf"/>
</dbReference>
<sequence>MFSIFKKKRKIPEYKGVSIADTEFTVVDTELTGLSEMKDTIIAIGCIKMKGKSIKIGEIFYRTIKPESFVKKDSILVHEITPTELEVCPEISPILREYLSFVKNSVIVGHCVSIDIAFLKKAIREYLKQLYEPVAIDTFCIYSWLIQKGLLPESFLKNNSLKDVALSLGIEPKQLHDALSDAFITAQVFQKLVTLLGNIKIYTLQEIMDIGNPNISGYMGVNKNQTFQF</sequence>
<comment type="function">
    <text evidence="4">DNA polymerase III is a complex, multichain enzyme responsible for most of the replicative synthesis in bacteria. The epsilon subunit contain the editing function and is a proofreading 3'-5' exonuclease.</text>
</comment>
<dbReference type="PANTHER" id="PTHR30231">
    <property type="entry name" value="DNA POLYMERASE III SUBUNIT EPSILON"/>
    <property type="match status" value="1"/>
</dbReference>